<dbReference type="EMBL" id="KP644551">
    <property type="protein sequence ID" value="ALM87507.1"/>
    <property type="molecule type" value="mRNA"/>
</dbReference>
<evidence type="ECO:0000256" key="1">
    <source>
        <dbReference type="SAM" id="SignalP"/>
    </source>
</evidence>
<accession>A0A1P7ZCR7</accession>
<feature type="signal peptide" evidence="1">
    <location>
        <begin position="1"/>
        <end position="18"/>
    </location>
</feature>
<proteinExistence type="evidence at transcript level"/>
<name>A0A1P7ZCR7_CONBE</name>
<reference evidence="2" key="1">
    <citation type="submission" date="2015-01" db="EMBL/GenBank/DDBJ databases">
        <title>A model to identify novel conotoxins from transcriptomics based on NON-BLAST algorithm.</title>
        <authorList>
            <person name="Lu A."/>
            <person name="Wang Z."/>
        </authorList>
    </citation>
    <scope>NUCLEOTIDE SEQUENCE</scope>
</reference>
<dbReference type="AlphaFoldDB" id="A0A1P7ZCR7"/>
<evidence type="ECO:0000313" key="2">
    <source>
        <dbReference type="EMBL" id="ALM87507.1"/>
    </source>
</evidence>
<sequence>MELKFVMSLILLLPQVIGNRRSEEYCESGGSRAFQTYMESRTAENHRALTEAEKRISLLDCLVFRCKKFGEPCNRNCCNERLNCGDCRIMSDNWSGCTCRATLFGR</sequence>
<protein>
    <submittedName>
        <fullName evidence="2">Conotoxin</fullName>
    </submittedName>
</protein>
<organism evidence="2">
    <name type="scientific">Conus betulinus</name>
    <name type="common">Beech cone</name>
    <dbReference type="NCBI Taxonomy" id="89764"/>
    <lineage>
        <taxon>Eukaryota</taxon>
        <taxon>Metazoa</taxon>
        <taxon>Spiralia</taxon>
        <taxon>Lophotrochozoa</taxon>
        <taxon>Mollusca</taxon>
        <taxon>Gastropoda</taxon>
        <taxon>Caenogastropoda</taxon>
        <taxon>Neogastropoda</taxon>
        <taxon>Conoidea</taxon>
        <taxon>Conidae</taxon>
        <taxon>Conus</taxon>
        <taxon>Dendroconus</taxon>
    </lineage>
</organism>
<feature type="chain" id="PRO_5012184953" evidence="1">
    <location>
        <begin position="19"/>
        <end position="106"/>
    </location>
</feature>
<keyword evidence="1" id="KW-0732">Signal</keyword>